<comment type="caution">
    <text evidence="2">The sequence shown here is derived from an EMBL/GenBank/DDBJ whole genome shotgun (WGS) entry which is preliminary data.</text>
</comment>
<feature type="transmembrane region" description="Helical" evidence="1">
    <location>
        <begin position="93"/>
        <end position="113"/>
    </location>
</feature>
<evidence type="ECO:0000313" key="2">
    <source>
        <dbReference type="EMBL" id="TFV96850.1"/>
    </source>
</evidence>
<feature type="transmembrane region" description="Helical" evidence="1">
    <location>
        <begin position="65"/>
        <end position="87"/>
    </location>
</feature>
<keyword evidence="1" id="KW-0812">Transmembrane</keyword>
<dbReference type="Pfam" id="PF20128">
    <property type="entry name" value="DUF6518"/>
    <property type="match status" value="1"/>
</dbReference>
<accession>A0A4Y9QXJ5</accession>
<gene>
    <name evidence="2" type="ORF">E4M00_12335</name>
</gene>
<name>A0A4Y9QXJ5_9MICO</name>
<sequence length="201" mass="20532">MPPIVASSLRIAGITAAALVLGGLTPLGQGALPPEFSSLANSASGWTIPTALLVWLLARGYPEAAIGGALGFIALTIGYTVASAWRGVDFDPLFWVIVGVVVGPFIGLAAHALRRTPLHAALGTGLLSGVLVGEAIYGLIVVGDTTSPVYWWIAAALGVALLLATAVRIRRPRLIVSATALTATIAAAFVIAYQLLGSISR</sequence>
<keyword evidence="1" id="KW-1133">Transmembrane helix</keyword>
<dbReference type="RefSeq" id="WP_135120809.1">
    <property type="nucleotide sequence ID" value="NZ_SPQZ01000004.1"/>
</dbReference>
<dbReference type="EMBL" id="SPQZ01000004">
    <property type="protein sequence ID" value="TFV96850.1"/>
    <property type="molecule type" value="Genomic_DNA"/>
</dbReference>
<protein>
    <submittedName>
        <fullName evidence="2">Uncharacterized protein</fullName>
    </submittedName>
</protein>
<dbReference type="InterPro" id="IPR045393">
    <property type="entry name" value="DUF6518"/>
</dbReference>
<evidence type="ECO:0000313" key="3">
    <source>
        <dbReference type="Proteomes" id="UP000298127"/>
    </source>
</evidence>
<dbReference type="Proteomes" id="UP000298127">
    <property type="component" value="Unassembled WGS sequence"/>
</dbReference>
<keyword evidence="1" id="KW-0472">Membrane</keyword>
<feature type="transmembrane region" description="Helical" evidence="1">
    <location>
        <begin position="40"/>
        <end position="58"/>
    </location>
</feature>
<proteinExistence type="predicted"/>
<evidence type="ECO:0000256" key="1">
    <source>
        <dbReference type="SAM" id="Phobius"/>
    </source>
</evidence>
<reference evidence="2 3" key="1">
    <citation type="journal article" date="2018" name="J. Microbiol.">
        <title>Leifsonia flava sp. nov., a novel actinobacterium isolated from the rhizosphere of Aquilegia viridiflora.</title>
        <authorList>
            <person name="Cai Y."/>
            <person name="Tao W.Z."/>
            <person name="Ma Y.J."/>
            <person name="Cheng J."/>
            <person name="Zhang M.Y."/>
            <person name="Zhang Y.X."/>
        </authorList>
    </citation>
    <scope>NUCLEOTIDE SEQUENCE [LARGE SCALE GENOMIC DNA]</scope>
    <source>
        <strain evidence="2 3">SYP-B2174</strain>
    </source>
</reference>
<organism evidence="2 3">
    <name type="scientific">Orlajensenia leifsoniae</name>
    <dbReference type="NCBI Taxonomy" id="2561933"/>
    <lineage>
        <taxon>Bacteria</taxon>
        <taxon>Bacillati</taxon>
        <taxon>Actinomycetota</taxon>
        <taxon>Actinomycetes</taxon>
        <taxon>Micrococcales</taxon>
        <taxon>Microbacteriaceae</taxon>
        <taxon>Orlajensenia</taxon>
    </lineage>
</organism>
<feature type="transmembrane region" description="Helical" evidence="1">
    <location>
        <begin position="174"/>
        <end position="196"/>
    </location>
</feature>
<keyword evidence="3" id="KW-1185">Reference proteome</keyword>
<feature type="transmembrane region" description="Helical" evidence="1">
    <location>
        <begin position="149"/>
        <end position="167"/>
    </location>
</feature>
<dbReference type="AlphaFoldDB" id="A0A4Y9QXJ5"/>
<feature type="transmembrane region" description="Helical" evidence="1">
    <location>
        <begin position="120"/>
        <end position="143"/>
    </location>
</feature>